<keyword evidence="5 13" id="KW-0418">Kinase</keyword>
<protein>
    <recommendedName>
        <fullName evidence="1">non-specific serine/threonine protein kinase</fullName>
        <ecNumber evidence="1">2.7.11.1</ecNumber>
    </recommendedName>
</protein>
<dbReference type="InterPro" id="IPR000719">
    <property type="entry name" value="Prot_kinase_dom"/>
</dbReference>
<name>A0A857DFS2_9FIRM</name>
<evidence type="ECO:0000256" key="7">
    <source>
        <dbReference type="ARBA" id="ARBA00047899"/>
    </source>
</evidence>
<dbReference type="Gene3D" id="3.30.200.20">
    <property type="entry name" value="Phosphorylase Kinase, domain 1"/>
    <property type="match status" value="1"/>
</dbReference>
<dbReference type="CDD" id="cd14014">
    <property type="entry name" value="STKc_PknB_like"/>
    <property type="match status" value="1"/>
</dbReference>
<evidence type="ECO:0000256" key="9">
    <source>
        <dbReference type="PROSITE-ProRule" id="PRU10141"/>
    </source>
</evidence>
<comment type="catalytic activity">
    <reaction evidence="8">
        <text>L-seryl-[protein] + ATP = O-phospho-L-seryl-[protein] + ADP + H(+)</text>
        <dbReference type="Rhea" id="RHEA:17989"/>
        <dbReference type="Rhea" id="RHEA-COMP:9863"/>
        <dbReference type="Rhea" id="RHEA-COMP:11604"/>
        <dbReference type="ChEBI" id="CHEBI:15378"/>
        <dbReference type="ChEBI" id="CHEBI:29999"/>
        <dbReference type="ChEBI" id="CHEBI:30616"/>
        <dbReference type="ChEBI" id="CHEBI:83421"/>
        <dbReference type="ChEBI" id="CHEBI:456216"/>
        <dbReference type="EC" id="2.7.11.1"/>
    </reaction>
</comment>
<evidence type="ECO:0000256" key="6">
    <source>
        <dbReference type="ARBA" id="ARBA00022840"/>
    </source>
</evidence>
<evidence type="ECO:0000259" key="11">
    <source>
        <dbReference type="PROSITE" id="PS50011"/>
    </source>
</evidence>
<dbReference type="PROSITE" id="PS00107">
    <property type="entry name" value="PROTEIN_KINASE_ATP"/>
    <property type="match status" value="1"/>
</dbReference>
<gene>
    <name evidence="13" type="primary">pknB</name>
    <name evidence="13" type="ORF">GQ588_05465</name>
</gene>
<evidence type="ECO:0000313" key="13">
    <source>
        <dbReference type="EMBL" id="QHA00134.1"/>
    </source>
</evidence>
<evidence type="ECO:0000256" key="3">
    <source>
        <dbReference type="ARBA" id="ARBA00022679"/>
    </source>
</evidence>
<accession>A0A857DFS2</accession>
<feature type="domain" description="PASTA" evidence="12">
    <location>
        <begin position="346"/>
        <end position="413"/>
    </location>
</feature>
<evidence type="ECO:0000259" key="12">
    <source>
        <dbReference type="PROSITE" id="PS51178"/>
    </source>
</evidence>
<feature type="binding site" evidence="9">
    <location>
        <position position="38"/>
    </location>
    <ligand>
        <name>ATP</name>
        <dbReference type="ChEBI" id="CHEBI:30616"/>
    </ligand>
</feature>
<comment type="catalytic activity">
    <reaction evidence="7">
        <text>L-threonyl-[protein] + ATP = O-phospho-L-threonyl-[protein] + ADP + H(+)</text>
        <dbReference type="Rhea" id="RHEA:46608"/>
        <dbReference type="Rhea" id="RHEA-COMP:11060"/>
        <dbReference type="Rhea" id="RHEA-COMP:11605"/>
        <dbReference type="ChEBI" id="CHEBI:15378"/>
        <dbReference type="ChEBI" id="CHEBI:30013"/>
        <dbReference type="ChEBI" id="CHEBI:30616"/>
        <dbReference type="ChEBI" id="CHEBI:61977"/>
        <dbReference type="ChEBI" id="CHEBI:456216"/>
        <dbReference type="EC" id="2.7.11.1"/>
    </reaction>
</comment>
<dbReference type="Pfam" id="PF03793">
    <property type="entry name" value="PASTA"/>
    <property type="match status" value="3"/>
</dbReference>
<proteinExistence type="predicted"/>
<dbReference type="FunFam" id="3.30.200.20:FF:000035">
    <property type="entry name" value="Serine/threonine protein kinase Stk1"/>
    <property type="match status" value="1"/>
</dbReference>
<evidence type="ECO:0000256" key="8">
    <source>
        <dbReference type="ARBA" id="ARBA00048679"/>
    </source>
</evidence>
<dbReference type="EC" id="2.7.11.1" evidence="1"/>
<dbReference type="CDD" id="cd06577">
    <property type="entry name" value="PASTA_pknB"/>
    <property type="match status" value="3"/>
</dbReference>
<dbReference type="EMBL" id="CP046996">
    <property type="protein sequence ID" value="QHA00134.1"/>
    <property type="molecule type" value="Genomic_DNA"/>
</dbReference>
<dbReference type="NCBIfam" id="NF033483">
    <property type="entry name" value="PknB_PASTA_kin"/>
    <property type="match status" value="1"/>
</dbReference>
<keyword evidence="10" id="KW-0472">Membrane</keyword>
<evidence type="ECO:0000256" key="2">
    <source>
        <dbReference type="ARBA" id="ARBA00022527"/>
    </source>
</evidence>
<evidence type="ECO:0000256" key="10">
    <source>
        <dbReference type="SAM" id="Phobius"/>
    </source>
</evidence>
<keyword evidence="10" id="KW-0812">Transmembrane</keyword>
<dbReference type="Pfam" id="PF00069">
    <property type="entry name" value="Pkinase"/>
    <property type="match status" value="1"/>
</dbReference>
<dbReference type="SMART" id="SM00740">
    <property type="entry name" value="PASTA"/>
    <property type="match status" value="3"/>
</dbReference>
<keyword evidence="6 9" id="KW-0067">ATP-binding</keyword>
<dbReference type="PROSITE" id="PS00108">
    <property type="entry name" value="PROTEIN_KINASE_ST"/>
    <property type="match status" value="1"/>
</dbReference>
<dbReference type="InterPro" id="IPR005543">
    <property type="entry name" value="PASTA_dom"/>
</dbReference>
<evidence type="ECO:0000256" key="1">
    <source>
        <dbReference type="ARBA" id="ARBA00012513"/>
    </source>
</evidence>
<dbReference type="GO" id="GO:0004674">
    <property type="term" value="F:protein serine/threonine kinase activity"/>
    <property type="evidence" value="ECO:0007669"/>
    <property type="project" value="UniProtKB-KW"/>
</dbReference>
<dbReference type="Proteomes" id="UP000430508">
    <property type="component" value="Chromosome"/>
</dbReference>
<dbReference type="Gene3D" id="1.10.510.10">
    <property type="entry name" value="Transferase(Phosphotransferase) domain 1"/>
    <property type="match status" value="1"/>
</dbReference>
<dbReference type="InterPro" id="IPR017441">
    <property type="entry name" value="Protein_kinase_ATP_BS"/>
</dbReference>
<dbReference type="PANTHER" id="PTHR43289:SF34">
    <property type="entry name" value="SERINE_THREONINE-PROTEIN KINASE YBDM-RELATED"/>
    <property type="match status" value="1"/>
</dbReference>
<dbReference type="FunFam" id="1.10.510.10:FF:000021">
    <property type="entry name" value="Serine/threonine protein kinase"/>
    <property type="match status" value="1"/>
</dbReference>
<dbReference type="PROSITE" id="PS51178">
    <property type="entry name" value="PASTA"/>
    <property type="match status" value="3"/>
</dbReference>
<dbReference type="InterPro" id="IPR011009">
    <property type="entry name" value="Kinase-like_dom_sf"/>
</dbReference>
<reference evidence="13 14" key="1">
    <citation type="submission" date="2019-12" db="EMBL/GenBank/DDBJ databases">
        <title>Sequence classification of anaerobic respiratory reductive dehalogenases: First we see many, then we see few.</title>
        <authorList>
            <person name="Molenda O."/>
            <person name="Puentes Jacome L.A."/>
            <person name="Cao X."/>
            <person name="Nesbo C.L."/>
            <person name="Tang S."/>
            <person name="Morson N."/>
            <person name="Patron J."/>
            <person name="Lomheim L."/>
            <person name="Wishart D.S."/>
            <person name="Edwards E.A."/>
        </authorList>
    </citation>
    <scope>NUCLEOTIDE SEQUENCE [LARGE SCALE GENOMIC DNA]</scope>
    <source>
        <strain evidence="13 14">12DCA</strain>
    </source>
</reference>
<dbReference type="InterPro" id="IPR008271">
    <property type="entry name" value="Ser/Thr_kinase_AS"/>
</dbReference>
<dbReference type="SMART" id="SM00220">
    <property type="entry name" value="S_TKc"/>
    <property type="match status" value="1"/>
</dbReference>
<feature type="domain" description="PASTA" evidence="12">
    <location>
        <begin position="414"/>
        <end position="483"/>
    </location>
</feature>
<feature type="transmembrane region" description="Helical" evidence="10">
    <location>
        <begin position="322"/>
        <end position="344"/>
    </location>
</feature>
<dbReference type="RefSeq" id="WP_019226418.1">
    <property type="nucleotide sequence ID" value="NZ_CP046996.1"/>
</dbReference>
<dbReference type="PROSITE" id="PS50011">
    <property type="entry name" value="PROTEIN_KINASE_DOM"/>
    <property type="match status" value="1"/>
</dbReference>
<keyword evidence="2" id="KW-0723">Serine/threonine-protein kinase</keyword>
<feature type="domain" description="Protein kinase" evidence="11">
    <location>
        <begin position="9"/>
        <end position="268"/>
    </location>
</feature>
<dbReference type="GO" id="GO:0005524">
    <property type="term" value="F:ATP binding"/>
    <property type="evidence" value="ECO:0007669"/>
    <property type="project" value="UniProtKB-UniRule"/>
</dbReference>
<evidence type="ECO:0000256" key="4">
    <source>
        <dbReference type="ARBA" id="ARBA00022741"/>
    </source>
</evidence>
<dbReference type="SUPFAM" id="SSF56112">
    <property type="entry name" value="Protein kinase-like (PK-like)"/>
    <property type="match status" value="1"/>
</dbReference>
<dbReference type="Gene3D" id="3.30.10.20">
    <property type="match status" value="3"/>
</dbReference>
<dbReference type="PANTHER" id="PTHR43289">
    <property type="entry name" value="MITOGEN-ACTIVATED PROTEIN KINASE KINASE KINASE 20-RELATED"/>
    <property type="match status" value="1"/>
</dbReference>
<organism evidence="13 14">
    <name type="scientific">Dehalobacter restrictus</name>
    <dbReference type="NCBI Taxonomy" id="55583"/>
    <lineage>
        <taxon>Bacteria</taxon>
        <taxon>Bacillati</taxon>
        <taxon>Bacillota</taxon>
        <taxon>Clostridia</taxon>
        <taxon>Eubacteriales</taxon>
        <taxon>Desulfitobacteriaceae</taxon>
        <taxon>Dehalobacter</taxon>
    </lineage>
</organism>
<feature type="domain" description="PASTA" evidence="12">
    <location>
        <begin position="486"/>
        <end position="552"/>
    </location>
</feature>
<evidence type="ECO:0000256" key="5">
    <source>
        <dbReference type="ARBA" id="ARBA00022777"/>
    </source>
</evidence>
<keyword evidence="4 9" id="KW-0547">Nucleotide-binding</keyword>
<keyword evidence="10" id="KW-1133">Transmembrane helix</keyword>
<evidence type="ECO:0000313" key="14">
    <source>
        <dbReference type="Proteomes" id="UP000430508"/>
    </source>
</evidence>
<sequence length="558" mass="61271">MEKMFGGRYEIEEKIGAGGMAIVYRAKDTLLNRTVAIKVLREQYASDEGFIRRFRREAQSAASLSHQNIVSIYDVGRDGNEDYIVMEYVKGQTLKDIIRTQAPLSQDKAIHIIRQIAEALVHAHANNIIHRDIKPQNILIASDGRAKVTDFGIARAASSATVTHTGDIVGSVHYLSPEQAKGSQTTEQSDIYSLGIILYELIAGRLPYDGDTAITIALKHIQEEVELPGKLVAGVSPELETVIMKALAKSLQDRYKSAAEFLEDLDRIEAGETIVWEKRQARDHEDTMQTQVHRGLKDKVIPNEAKNDALLRTKKRKKKIPMLVMIAIAALIVVVGTSSGVWVFTHTQVVNVPDLTGKTVEEATIELTKARLALGNRTETYSDKIKQGGIVSQSIKPKSEVKAGRSVDIEISKGVEYIKVPNVTTGYPLQENAESTLKEAGFTNISVKTMLSASISKGHVFGQSVAPGSTWTKNGEIELFVSEGIQPTITAMPDFTGMSLEFTTDYLEKYDMKVMPIMEESDLFPEKAVITTEPKPGKPIQQGSEVTIVVSQGPGPPA</sequence>
<keyword evidence="3" id="KW-0808">Transferase</keyword>
<dbReference type="AlphaFoldDB" id="A0A857DFS2"/>